<protein>
    <recommendedName>
        <fullName evidence="3">Sulfotransferase family protein</fullName>
    </recommendedName>
</protein>
<dbReference type="AlphaFoldDB" id="A0A812YK00"/>
<dbReference type="EMBL" id="CAJNIZ010048036">
    <property type="protein sequence ID" value="CAE7780565.1"/>
    <property type="molecule type" value="Genomic_DNA"/>
</dbReference>
<keyword evidence="2" id="KW-1185">Reference proteome</keyword>
<accession>A0A812YK00</accession>
<name>A0A812YK00_SYMPI</name>
<evidence type="ECO:0000313" key="1">
    <source>
        <dbReference type="EMBL" id="CAE7780565.1"/>
    </source>
</evidence>
<comment type="caution">
    <text evidence="1">The sequence shown here is derived from an EMBL/GenBank/DDBJ whole genome shotgun (WGS) entry which is preliminary data.</text>
</comment>
<evidence type="ECO:0008006" key="3">
    <source>
        <dbReference type="Google" id="ProtNLM"/>
    </source>
</evidence>
<evidence type="ECO:0000313" key="2">
    <source>
        <dbReference type="Proteomes" id="UP000649617"/>
    </source>
</evidence>
<reference evidence="1" key="1">
    <citation type="submission" date="2021-02" db="EMBL/GenBank/DDBJ databases">
        <authorList>
            <person name="Dougan E. K."/>
            <person name="Rhodes N."/>
            <person name="Thang M."/>
            <person name="Chan C."/>
        </authorList>
    </citation>
    <scope>NUCLEOTIDE SEQUENCE</scope>
</reference>
<dbReference type="Proteomes" id="UP000649617">
    <property type="component" value="Unassembled WGS sequence"/>
</dbReference>
<dbReference type="OrthoDB" id="10513940at2759"/>
<proteinExistence type="predicted"/>
<sequence>YTPPKLWPAELAQSYFGNRTSFGILRDPLERLVSQFRGSFRFQHAELGCDVNRGVKMMMQNYLAALAAGNPFVENCNYLPQAEFFDAPFGAQQAIDNRLFPLSMNKFFAAHDSPDLHIATDEISHVAGCDEVWAAELDEEAKSLVRQVYQRDYDLICREFGHCNFGEATCLRGVPGMCPEHLFQWHEEAKMYMPRGS</sequence>
<feature type="non-terminal residue" evidence="1">
    <location>
        <position position="1"/>
    </location>
</feature>
<gene>
    <name evidence="1" type="ORF">SPIL2461_LOCUS23186</name>
</gene>
<organism evidence="1 2">
    <name type="scientific">Symbiodinium pilosum</name>
    <name type="common">Dinoflagellate</name>
    <dbReference type="NCBI Taxonomy" id="2952"/>
    <lineage>
        <taxon>Eukaryota</taxon>
        <taxon>Sar</taxon>
        <taxon>Alveolata</taxon>
        <taxon>Dinophyceae</taxon>
        <taxon>Suessiales</taxon>
        <taxon>Symbiodiniaceae</taxon>
        <taxon>Symbiodinium</taxon>
    </lineage>
</organism>